<dbReference type="InterPro" id="IPR050661">
    <property type="entry name" value="BglG_antiterminators"/>
</dbReference>
<proteinExistence type="predicted"/>
<feature type="domain" description="PTS EIIB type-2" evidence="7">
    <location>
        <begin position="399"/>
        <end position="490"/>
    </location>
</feature>
<accession>A0A414NEA7</accession>
<comment type="caution">
    <text evidence="9">The sequence shown here is derived from an EMBL/GenBank/DDBJ whole genome shotgun (WGS) entry which is preliminary data.</text>
</comment>
<dbReference type="InParanoid" id="A0A414NEA7"/>
<evidence type="ECO:0000256" key="5">
    <source>
        <dbReference type="ARBA" id="ARBA00023163"/>
    </source>
</evidence>
<dbReference type="EMBL" id="QSLJ01000002">
    <property type="protein sequence ID" value="RHF37367.1"/>
    <property type="molecule type" value="Genomic_DNA"/>
</dbReference>
<keyword evidence="1" id="KW-0808">Transferase</keyword>
<dbReference type="Pfam" id="PF00874">
    <property type="entry name" value="PRD"/>
    <property type="match status" value="2"/>
</dbReference>
<evidence type="ECO:0000313" key="10">
    <source>
        <dbReference type="Proteomes" id="UP000283983"/>
    </source>
</evidence>
<dbReference type="InterPro" id="IPR013196">
    <property type="entry name" value="HTH_11"/>
</dbReference>
<dbReference type="Pfam" id="PF05043">
    <property type="entry name" value="Mga"/>
    <property type="match status" value="1"/>
</dbReference>
<organism evidence="9 10">
    <name type="scientific">Collinsella intestinalis</name>
    <dbReference type="NCBI Taxonomy" id="147207"/>
    <lineage>
        <taxon>Bacteria</taxon>
        <taxon>Bacillati</taxon>
        <taxon>Actinomycetota</taxon>
        <taxon>Coriobacteriia</taxon>
        <taxon>Coriobacteriales</taxon>
        <taxon>Coriobacteriaceae</taxon>
        <taxon>Collinsella</taxon>
    </lineage>
</organism>
<dbReference type="InterPro" id="IPR007737">
    <property type="entry name" value="Mga_HTH"/>
</dbReference>
<gene>
    <name evidence="9" type="ORF">DW682_07125</name>
</gene>
<dbReference type="SUPFAM" id="SSF63520">
    <property type="entry name" value="PTS-regulatory domain, PRD"/>
    <property type="match status" value="2"/>
</dbReference>
<dbReference type="Proteomes" id="UP000283983">
    <property type="component" value="Unassembled WGS sequence"/>
</dbReference>
<dbReference type="InterPro" id="IPR013011">
    <property type="entry name" value="PTS_EIIB_2"/>
</dbReference>
<dbReference type="InterPro" id="IPR016152">
    <property type="entry name" value="PTrfase/Anion_transptr"/>
</dbReference>
<evidence type="ECO:0000256" key="4">
    <source>
        <dbReference type="ARBA" id="ARBA00023159"/>
    </source>
</evidence>
<dbReference type="PROSITE" id="PS51099">
    <property type="entry name" value="PTS_EIIB_TYPE_2"/>
    <property type="match status" value="1"/>
</dbReference>
<dbReference type="Pfam" id="PF08279">
    <property type="entry name" value="HTH_11"/>
    <property type="match status" value="1"/>
</dbReference>
<evidence type="ECO:0000259" key="7">
    <source>
        <dbReference type="PROSITE" id="PS51099"/>
    </source>
</evidence>
<dbReference type="InterPro" id="IPR036634">
    <property type="entry name" value="PRD_sf"/>
</dbReference>
<feature type="domain" description="PRD" evidence="8">
    <location>
        <begin position="175"/>
        <end position="280"/>
    </location>
</feature>
<dbReference type="AlphaFoldDB" id="A0A414NEA7"/>
<evidence type="ECO:0000256" key="3">
    <source>
        <dbReference type="ARBA" id="ARBA00023015"/>
    </source>
</evidence>
<feature type="domain" description="PRD" evidence="8">
    <location>
        <begin position="288"/>
        <end position="395"/>
    </location>
</feature>
<keyword evidence="3" id="KW-0805">Transcription regulation</keyword>
<dbReference type="Gene3D" id="3.40.930.10">
    <property type="entry name" value="Mannitol-specific EII, Chain A"/>
    <property type="match status" value="1"/>
</dbReference>
<keyword evidence="4" id="KW-0010">Activator</keyword>
<keyword evidence="5" id="KW-0804">Transcription</keyword>
<dbReference type="PROSITE" id="PS51094">
    <property type="entry name" value="PTS_EIIA_TYPE_2"/>
    <property type="match status" value="1"/>
</dbReference>
<evidence type="ECO:0000259" key="8">
    <source>
        <dbReference type="PROSITE" id="PS51372"/>
    </source>
</evidence>
<dbReference type="Gene3D" id="3.40.50.2300">
    <property type="match status" value="1"/>
</dbReference>
<dbReference type="PANTHER" id="PTHR30185:SF13">
    <property type="entry name" value="LICABCH OPERON REGULATOR-RELATED"/>
    <property type="match status" value="1"/>
</dbReference>
<dbReference type="Gene3D" id="1.10.10.10">
    <property type="entry name" value="Winged helix-like DNA-binding domain superfamily/Winged helix DNA-binding domain"/>
    <property type="match status" value="1"/>
</dbReference>
<evidence type="ECO:0000313" key="9">
    <source>
        <dbReference type="EMBL" id="RHF37367.1"/>
    </source>
</evidence>
<dbReference type="PANTHER" id="PTHR30185">
    <property type="entry name" value="CRYPTIC BETA-GLUCOSIDE BGL OPERON ANTITERMINATOR"/>
    <property type="match status" value="1"/>
</dbReference>
<dbReference type="GO" id="GO:0009401">
    <property type="term" value="P:phosphoenolpyruvate-dependent sugar phosphotransferase system"/>
    <property type="evidence" value="ECO:0007669"/>
    <property type="project" value="InterPro"/>
</dbReference>
<feature type="domain" description="PTS EIIA type-2" evidence="6">
    <location>
        <begin position="494"/>
        <end position="633"/>
    </location>
</feature>
<dbReference type="PROSITE" id="PS51372">
    <property type="entry name" value="PRD_2"/>
    <property type="match status" value="2"/>
</dbReference>
<name>A0A414NEA7_9ACTN</name>
<dbReference type="RefSeq" id="WP_118104550.1">
    <property type="nucleotide sequence ID" value="NZ_CABJEU010000002.1"/>
</dbReference>
<evidence type="ECO:0000259" key="6">
    <source>
        <dbReference type="PROSITE" id="PS51094"/>
    </source>
</evidence>
<dbReference type="Gene3D" id="1.10.1790.10">
    <property type="entry name" value="PRD domain"/>
    <property type="match status" value="2"/>
</dbReference>
<dbReference type="Pfam" id="PF00359">
    <property type="entry name" value="PTS_EIIA_2"/>
    <property type="match status" value="1"/>
</dbReference>
<evidence type="ECO:0000256" key="2">
    <source>
        <dbReference type="ARBA" id="ARBA00022737"/>
    </source>
</evidence>
<keyword evidence="2" id="KW-0677">Repeat</keyword>
<dbReference type="CDD" id="cd05568">
    <property type="entry name" value="PTS_IIB_bgl_like"/>
    <property type="match status" value="1"/>
</dbReference>
<dbReference type="GO" id="GO:0006355">
    <property type="term" value="P:regulation of DNA-templated transcription"/>
    <property type="evidence" value="ECO:0007669"/>
    <property type="project" value="InterPro"/>
</dbReference>
<reference evidence="9 10" key="1">
    <citation type="submission" date="2018-08" db="EMBL/GenBank/DDBJ databases">
        <title>A genome reference for cultivated species of the human gut microbiota.</title>
        <authorList>
            <person name="Zou Y."/>
            <person name="Xue W."/>
            <person name="Luo G."/>
        </authorList>
    </citation>
    <scope>NUCLEOTIDE SEQUENCE [LARGE SCALE GENOMIC DNA]</scope>
    <source>
        <strain evidence="9 10">AM25-33</strain>
    </source>
</reference>
<dbReference type="InterPro" id="IPR011608">
    <property type="entry name" value="PRD"/>
</dbReference>
<dbReference type="InterPro" id="IPR036388">
    <property type="entry name" value="WH-like_DNA-bd_sf"/>
</dbReference>
<keyword evidence="10" id="KW-1185">Reference proteome</keyword>
<dbReference type="SUPFAM" id="SSF52794">
    <property type="entry name" value="PTS system IIB component-like"/>
    <property type="match status" value="1"/>
</dbReference>
<dbReference type="GO" id="GO:0008982">
    <property type="term" value="F:protein-N(PI)-phosphohistidine-sugar phosphotransferase activity"/>
    <property type="evidence" value="ECO:0007669"/>
    <property type="project" value="InterPro"/>
</dbReference>
<dbReference type="InterPro" id="IPR002178">
    <property type="entry name" value="PTS_EIIA_type-2_dom"/>
</dbReference>
<evidence type="ECO:0000256" key="1">
    <source>
        <dbReference type="ARBA" id="ARBA00022679"/>
    </source>
</evidence>
<sequence length="640" mass="71715">MLDGKDIKLIDVIEAHPDIEPSDLAERFSVSDRSVRTYVRKTNEALGGCAQIEKRRGGGYSLRVINASAFAAMKARDARAGEEAVPTTPEARVDYLLNDLLSRADWITVDDLASILFVSRNVITTDLKQVAATLRRFDLDLEKRPHYGIRVTGPEMSRRLCLANLTLNGIVGEGGSPAVPLDVIAHCVSDALSEENFQINSAAYQNLLVHIAVAVERIRANCYVPMEPEYLDKLRATAEYALAGKVARAVQDKLDVELPEEEVGYIAIHLASKQTLYTPGSEDDCNLVISDDVWNVVSRMLEMVWNAFRFDFRTDLELRMNLARHIVPLSVRLRYRMHINNPLLSDIKQRFPVAYSMALESSCILAEEYGNTLSEDEVGYIALAFALAIERQKSERPRKNILVVCASGQGSARLLEWRYRQEFGTWLDRIETCDVARVPSRDLTGIDYVFTTVPLECKLPVPVREVKYFLDDEDVNSVRRILSGEAAAAAPLAAHFDERLFMGPLRAKDKGEVLDALCERVAEVHDVPANFRALVERREELAQTCFGNMVAMPHPVTPVTDSTFVAVAVLEQPVIWNHQDVQAVFLVSVSAQRNKKLDTFYRSMARLLTSREAIQKLVSNPDFATLLDVIDIYSPATEKE</sequence>
<dbReference type="InterPro" id="IPR036095">
    <property type="entry name" value="PTS_EIIB-like_sf"/>
</dbReference>
<protein>
    <submittedName>
        <fullName evidence="9">PRD domain-containing protein</fullName>
    </submittedName>
</protein>
<dbReference type="SUPFAM" id="SSF55804">
    <property type="entry name" value="Phoshotransferase/anion transport protein"/>
    <property type="match status" value="1"/>
</dbReference>